<feature type="compositionally biased region" description="Basic and acidic residues" evidence="2">
    <location>
        <begin position="381"/>
        <end position="393"/>
    </location>
</feature>
<feature type="compositionally biased region" description="Basic and acidic residues" evidence="2">
    <location>
        <begin position="421"/>
        <end position="430"/>
    </location>
</feature>
<dbReference type="EMBL" id="AM479378">
    <property type="protein sequence ID" value="CAN62022.1"/>
    <property type="molecule type" value="Genomic_DNA"/>
</dbReference>
<feature type="region of interest" description="Disordered" evidence="2">
    <location>
        <begin position="381"/>
        <end position="438"/>
    </location>
</feature>
<protein>
    <submittedName>
        <fullName evidence="3">Uncharacterized protein</fullName>
    </submittedName>
</protein>
<feature type="region of interest" description="Disordered" evidence="2">
    <location>
        <begin position="490"/>
        <end position="558"/>
    </location>
</feature>
<feature type="coiled-coil region" evidence="1">
    <location>
        <begin position="695"/>
        <end position="782"/>
    </location>
</feature>
<feature type="region of interest" description="Disordered" evidence="2">
    <location>
        <begin position="598"/>
        <end position="632"/>
    </location>
</feature>
<feature type="compositionally biased region" description="Basic and acidic residues" evidence="2">
    <location>
        <begin position="599"/>
        <end position="618"/>
    </location>
</feature>
<dbReference type="PROSITE" id="PS51257">
    <property type="entry name" value="PROKAR_LIPOPROTEIN"/>
    <property type="match status" value="1"/>
</dbReference>
<reference evidence="3" key="1">
    <citation type="journal article" date="2007" name="PLoS ONE">
        <title>The first genome sequence of an elite grapevine cultivar (Pinot noir Vitis vinifera L.): coping with a highly heterozygous genome.</title>
        <authorList>
            <person name="Velasco R."/>
            <person name="Zharkikh A."/>
            <person name="Troggio M."/>
            <person name="Cartwright D.A."/>
            <person name="Cestaro A."/>
            <person name="Pruss D."/>
            <person name="Pindo M."/>
            <person name="FitzGerald L.M."/>
            <person name="Vezzulli S."/>
            <person name="Reid J."/>
            <person name="Malacarne G."/>
            <person name="Iliev D."/>
            <person name="Coppola G."/>
            <person name="Wardell B."/>
            <person name="Micheletti D."/>
            <person name="Macalma T."/>
            <person name="Facci M."/>
            <person name="Mitchell J.T."/>
            <person name="Perazzolli M."/>
            <person name="Eldredge G."/>
            <person name="Gatto P."/>
            <person name="Oyzerski R."/>
            <person name="Moretto M."/>
            <person name="Gutin N."/>
            <person name="Stefanini M."/>
            <person name="Chen Y."/>
            <person name="Segala C."/>
            <person name="Davenport C."/>
            <person name="Dematte L."/>
            <person name="Mraz A."/>
            <person name="Battilana J."/>
            <person name="Stormo K."/>
            <person name="Costa F."/>
            <person name="Tao Q."/>
            <person name="Si-Ammour A."/>
            <person name="Harkins T."/>
            <person name="Lackey A."/>
            <person name="Perbost C."/>
            <person name="Taillon B."/>
            <person name="Stella A."/>
            <person name="Solovyev V."/>
            <person name="Fawcett J.A."/>
            <person name="Sterck L."/>
            <person name="Vandepoele K."/>
            <person name="Grando S.M."/>
            <person name="Toppo S."/>
            <person name="Moser C."/>
            <person name="Lanchbury J."/>
            <person name="Bogden R."/>
            <person name="Skolnick M."/>
            <person name="Sgaramella V."/>
            <person name="Bhatnagar S.K."/>
            <person name="Fontana P."/>
            <person name="Gutin A."/>
            <person name="Van de Peer Y."/>
            <person name="Salamini F."/>
            <person name="Viola R."/>
        </authorList>
    </citation>
    <scope>NUCLEOTIDE SEQUENCE</scope>
</reference>
<evidence type="ECO:0000256" key="2">
    <source>
        <dbReference type="SAM" id="MobiDB-lite"/>
    </source>
</evidence>
<keyword evidence="1" id="KW-0175">Coiled coil</keyword>
<organism evidence="3">
    <name type="scientific">Vitis vinifera</name>
    <name type="common">Grape</name>
    <dbReference type="NCBI Taxonomy" id="29760"/>
    <lineage>
        <taxon>Eukaryota</taxon>
        <taxon>Viridiplantae</taxon>
        <taxon>Streptophyta</taxon>
        <taxon>Embryophyta</taxon>
        <taxon>Tracheophyta</taxon>
        <taxon>Spermatophyta</taxon>
        <taxon>Magnoliopsida</taxon>
        <taxon>eudicotyledons</taxon>
        <taxon>Gunneridae</taxon>
        <taxon>Pentapetalae</taxon>
        <taxon>rosids</taxon>
        <taxon>Vitales</taxon>
        <taxon>Vitaceae</taxon>
        <taxon>Viteae</taxon>
        <taxon>Vitis</taxon>
    </lineage>
</organism>
<evidence type="ECO:0000313" key="3">
    <source>
        <dbReference type="EMBL" id="CAN62022.1"/>
    </source>
</evidence>
<evidence type="ECO:0000256" key="1">
    <source>
        <dbReference type="SAM" id="Coils"/>
    </source>
</evidence>
<feature type="region of interest" description="Disordered" evidence="2">
    <location>
        <begin position="802"/>
        <end position="823"/>
    </location>
</feature>
<proteinExistence type="predicted"/>
<accession>A5C246</accession>
<dbReference type="AlphaFoldDB" id="A5C246"/>
<feature type="compositionally biased region" description="Basic residues" evidence="2">
    <location>
        <begin position="410"/>
        <end position="420"/>
    </location>
</feature>
<gene>
    <name evidence="3" type="ORF">VITISV_019564</name>
</gene>
<name>A5C246_VITVI</name>
<sequence>MRLSEIVGSDHVIGCGPWLFVVIACKACFTLIDDPDDYIRMTHADYPDVLWKRMYYEDCPDVIALGLFVWLGHVASGGAEAKKGIYDEPPTLDCGSFSNKEMSGKKTVSSARASEAREKATDKLDVKEFRDRFCIPNGVSIELLNEEVPMPIEKAEEKTILFTKEQFNAGLRFPLPALLKEFLHFSQIPPAFIHPNIVRVLMGCSIINMLYNLDLMLLEVFFLYSLKKGKTDIFSMSAHLPSLQVVTELPDSIKGGAKGHVVVRGGWAGLLEHPTRPFSPNYTLQIPGPELRGHLVDWVEKASFACVSKLFEIDAKERHYKTLFFARNLMVVVRESQDYVVNILPWKLPKEVVHGEHYTVKELSIYQEAKEAAAEKRRALLEDREKRKNEGTIRKAPGQKRGAPSPPKKTPAKKRKLVKKNGKDVKEPTPPKEFPLPPITHEADVMIEEPVNAAPHSISSGPGHVAGLNHSSTSLAPVARLANLAEEAASINHPGNANPDADAAEAVCATPTEEAGAESQSQPSDDPDRLALVPVKGPPSKKPRSVSNLRSGLLGRLQDRQQEIEVSCASAHDAHPEGAEIEMATETSTVPVVVLDEDAPGKTHPAENAEAPHPERKSPSVASSGEEPVNDAACSSASSFSYAELEDKLKQIPPGSPDIMPSAKMFETMETIFASRHKESENQLRLRLEKAEAGLSTGREDNEALRVELAEAKSREESTVSRLYEMENEAARLRGEVRHLRTEVSIEKKQREDLQLRLVAQKEELEREYAAEREELAAEYKKQVDDTFIFGYRCCMKKHDIKRDVPSIPPGEEKKLYEKPAPR</sequence>